<accession>A0A128EZ24</accession>
<dbReference type="EMBL" id="FIZX01000001">
    <property type="protein sequence ID" value="CZF79822.1"/>
    <property type="molecule type" value="Genomic_DNA"/>
</dbReference>
<feature type="transmembrane region" description="Helical" evidence="1">
    <location>
        <begin position="59"/>
        <end position="76"/>
    </location>
</feature>
<feature type="transmembrane region" description="Helical" evidence="1">
    <location>
        <begin position="33"/>
        <end position="52"/>
    </location>
</feature>
<protein>
    <submittedName>
        <fullName evidence="3">PAP2 superfamily protein</fullName>
    </submittedName>
</protein>
<proteinExistence type="predicted"/>
<feature type="transmembrane region" description="Helical" evidence="1">
    <location>
        <begin position="96"/>
        <end position="126"/>
    </location>
</feature>
<dbReference type="Gene3D" id="1.20.144.10">
    <property type="entry name" value="Phosphatidic acid phosphatase type 2/haloperoxidase"/>
    <property type="match status" value="1"/>
</dbReference>
<dbReference type="STRING" id="1796497.GCE9029_01669"/>
<organism evidence="3 4">
    <name type="scientific">Grimontia celer</name>
    <dbReference type="NCBI Taxonomy" id="1796497"/>
    <lineage>
        <taxon>Bacteria</taxon>
        <taxon>Pseudomonadati</taxon>
        <taxon>Pseudomonadota</taxon>
        <taxon>Gammaproteobacteria</taxon>
        <taxon>Vibrionales</taxon>
        <taxon>Vibrionaceae</taxon>
        <taxon>Grimontia</taxon>
    </lineage>
</organism>
<reference evidence="4" key="1">
    <citation type="submission" date="2016-02" db="EMBL/GenBank/DDBJ databases">
        <authorList>
            <person name="Rodrigo-Torres Lidia"/>
            <person name="Arahal R.David."/>
        </authorList>
    </citation>
    <scope>NUCLEOTIDE SEQUENCE [LARGE SCALE GENOMIC DNA]</scope>
    <source>
        <strain evidence="4">CECT 9029</strain>
    </source>
</reference>
<keyword evidence="4" id="KW-1185">Reference proteome</keyword>
<sequence length="156" mass="16606">MSTVYPLIFLASIWVFFIAQISSSTNWQSVSDVGAYGLVATALGFPMIHGEWQELQQALLIIAGASGIGLLGKFFIDAKRPDLSGNDSFPSNHTANAVAASTALMLCYGWFIGLLSYGVAACVGLGRVRAFKHHWRDVVTGLGVGVAAAVIAIKWM</sequence>
<feature type="transmembrane region" description="Helical" evidence="1">
    <location>
        <begin position="138"/>
        <end position="155"/>
    </location>
</feature>
<name>A0A128EZ24_9GAMM</name>
<dbReference type="SUPFAM" id="SSF48317">
    <property type="entry name" value="Acid phosphatase/Vanadium-dependent haloperoxidase"/>
    <property type="match status" value="1"/>
</dbReference>
<keyword evidence="1" id="KW-1133">Transmembrane helix</keyword>
<evidence type="ECO:0000259" key="2">
    <source>
        <dbReference type="SMART" id="SM00014"/>
    </source>
</evidence>
<dbReference type="RefSeq" id="WP_062662502.1">
    <property type="nucleotide sequence ID" value="NZ_FIZX01000001.1"/>
</dbReference>
<dbReference type="SMART" id="SM00014">
    <property type="entry name" value="acidPPc"/>
    <property type="match status" value="1"/>
</dbReference>
<evidence type="ECO:0000313" key="3">
    <source>
        <dbReference type="EMBL" id="CZF79822.1"/>
    </source>
</evidence>
<evidence type="ECO:0000313" key="4">
    <source>
        <dbReference type="Proteomes" id="UP000071641"/>
    </source>
</evidence>
<dbReference type="InterPro" id="IPR000326">
    <property type="entry name" value="PAP2/HPO"/>
</dbReference>
<evidence type="ECO:0000256" key="1">
    <source>
        <dbReference type="SAM" id="Phobius"/>
    </source>
</evidence>
<feature type="domain" description="Phosphatidic acid phosphatase type 2/haloperoxidase" evidence="2">
    <location>
        <begin position="56"/>
        <end position="153"/>
    </location>
</feature>
<dbReference type="OrthoDB" id="9773582at2"/>
<keyword evidence="1" id="KW-0472">Membrane</keyword>
<dbReference type="InterPro" id="IPR036938">
    <property type="entry name" value="PAP2/HPO_sf"/>
</dbReference>
<dbReference type="Pfam" id="PF01569">
    <property type="entry name" value="PAP2"/>
    <property type="match status" value="1"/>
</dbReference>
<keyword evidence="1" id="KW-0812">Transmembrane</keyword>
<gene>
    <name evidence="3" type="ORF">GCE9029_01669</name>
</gene>
<dbReference type="AlphaFoldDB" id="A0A128EZ24"/>
<dbReference type="Proteomes" id="UP000071641">
    <property type="component" value="Unassembled WGS sequence"/>
</dbReference>